<accession>A0A955L046</accession>
<evidence type="ECO:0000313" key="2">
    <source>
        <dbReference type="EMBL" id="MCA9379081.1"/>
    </source>
</evidence>
<evidence type="ECO:0000256" key="1">
    <source>
        <dbReference type="SAM" id="Phobius"/>
    </source>
</evidence>
<sequence>MSKSVIKIEKKVTARPRGKRKRGRPSKPALILLLILSITVFVLVGSIIYLVVIPAQKVTGSVDAIMSNLAAINQDMESKDLRRLDEYVGNISTELGNISTEVDKYEFLKDIDFTKGYYDNLQVVQKISNDVETLLSTALPELKVILKSVGYTVDGEAPVAAETDAPNNEDQIKGIIKELPRVINLYDDIESQVIEIINEFNQIDPGYVPEIGSGGFKQ</sequence>
<feature type="transmembrane region" description="Helical" evidence="1">
    <location>
        <begin position="29"/>
        <end position="52"/>
    </location>
</feature>
<organism evidence="2 3">
    <name type="scientific">Candidatus Dojkabacteria bacterium</name>
    <dbReference type="NCBI Taxonomy" id="2099670"/>
    <lineage>
        <taxon>Bacteria</taxon>
        <taxon>Candidatus Dojkabacteria</taxon>
    </lineage>
</organism>
<comment type="caution">
    <text evidence="2">The sequence shown here is derived from an EMBL/GenBank/DDBJ whole genome shotgun (WGS) entry which is preliminary data.</text>
</comment>
<name>A0A955L046_9BACT</name>
<gene>
    <name evidence="2" type="ORF">KC640_01510</name>
</gene>
<keyword evidence="1" id="KW-1133">Transmembrane helix</keyword>
<feature type="non-terminal residue" evidence="2">
    <location>
        <position position="218"/>
    </location>
</feature>
<proteinExistence type="predicted"/>
<reference evidence="2" key="1">
    <citation type="submission" date="2020-04" db="EMBL/GenBank/DDBJ databases">
        <authorList>
            <person name="Zhang T."/>
        </authorList>
    </citation>
    <scope>NUCLEOTIDE SEQUENCE</scope>
    <source>
        <strain evidence="2">HKST-UBA12</strain>
    </source>
</reference>
<keyword evidence="1" id="KW-0812">Transmembrane</keyword>
<dbReference type="AlphaFoldDB" id="A0A955L046"/>
<dbReference type="Proteomes" id="UP000760819">
    <property type="component" value="Unassembled WGS sequence"/>
</dbReference>
<dbReference type="EMBL" id="JAGQLI010000073">
    <property type="protein sequence ID" value="MCA9379081.1"/>
    <property type="molecule type" value="Genomic_DNA"/>
</dbReference>
<reference evidence="2" key="2">
    <citation type="journal article" date="2021" name="Microbiome">
        <title>Successional dynamics and alternative stable states in a saline activated sludge microbial community over 9 years.</title>
        <authorList>
            <person name="Wang Y."/>
            <person name="Ye J."/>
            <person name="Ju F."/>
            <person name="Liu L."/>
            <person name="Boyd J.A."/>
            <person name="Deng Y."/>
            <person name="Parks D.H."/>
            <person name="Jiang X."/>
            <person name="Yin X."/>
            <person name="Woodcroft B.J."/>
            <person name="Tyson G.W."/>
            <person name="Hugenholtz P."/>
            <person name="Polz M.F."/>
            <person name="Zhang T."/>
        </authorList>
    </citation>
    <scope>NUCLEOTIDE SEQUENCE</scope>
    <source>
        <strain evidence="2">HKST-UBA12</strain>
    </source>
</reference>
<evidence type="ECO:0000313" key="3">
    <source>
        <dbReference type="Proteomes" id="UP000760819"/>
    </source>
</evidence>
<protein>
    <submittedName>
        <fullName evidence="2">Uncharacterized protein</fullName>
    </submittedName>
</protein>
<keyword evidence="1" id="KW-0472">Membrane</keyword>